<reference evidence="6 7" key="1">
    <citation type="submission" date="2019-11" db="EMBL/GenBank/DDBJ databases">
        <title>First report of rice panicle blight caused by Xanthomonas sp. in Iran.</title>
        <authorList>
            <person name="Mirghasempour S.A."/>
            <person name="Huang S."/>
            <person name="Brady C.L."/>
            <person name="Studholme D.J."/>
        </authorList>
    </citation>
    <scope>NUCLEOTIDE SEQUENCE [LARGE SCALE GENOMIC DNA]</scope>
    <source>
        <strain evidence="4 7">ASD011</strain>
        <strain evidence="6">SAM114</strain>
    </source>
</reference>
<keyword evidence="6" id="KW-1185">Reference proteome</keyword>
<dbReference type="Proteomes" id="UP000437931">
    <property type="component" value="Unassembled WGS sequence"/>
</dbReference>
<dbReference type="InterPro" id="IPR057326">
    <property type="entry name" value="KR_dom"/>
</dbReference>
<dbReference type="NCBIfam" id="NF005539">
    <property type="entry name" value="PRK07201.1"/>
    <property type="match status" value="1"/>
</dbReference>
<dbReference type="PANTHER" id="PTHR44196:SF1">
    <property type="entry name" value="DEHYDROGENASE_REDUCTASE SDR FAMILY MEMBER 7B"/>
    <property type="match status" value="1"/>
</dbReference>
<evidence type="ECO:0000313" key="4">
    <source>
        <dbReference type="EMBL" id="MRG99077.1"/>
    </source>
</evidence>
<evidence type="ECO:0000313" key="5">
    <source>
        <dbReference type="EMBL" id="MRH73132.1"/>
    </source>
</evidence>
<evidence type="ECO:0000313" key="6">
    <source>
        <dbReference type="Proteomes" id="UP000437931"/>
    </source>
</evidence>
<dbReference type="PRINTS" id="PR00081">
    <property type="entry name" value="GDHRDH"/>
</dbReference>
<dbReference type="AlphaFoldDB" id="A0A6N7Q5V3"/>
<gene>
    <name evidence="4" type="ORF">GIY21_02065</name>
    <name evidence="5" type="ORF">GIY22_00705</name>
</gene>
<dbReference type="SUPFAM" id="SSF51735">
    <property type="entry name" value="NAD(P)-binding Rossmann-fold domains"/>
    <property type="match status" value="2"/>
</dbReference>
<comment type="caution">
    <text evidence="4">The sequence shown here is derived from an EMBL/GenBank/DDBJ whole genome shotgun (WGS) entry which is preliminary data.</text>
</comment>
<dbReference type="Gene3D" id="3.40.50.720">
    <property type="entry name" value="NAD(P)-binding Rossmann-like Domain"/>
    <property type="match status" value="2"/>
</dbReference>
<dbReference type="InterPro" id="IPR013120">
    <property type="entry name" value="FAR_NAD-bd"/>
</dbReference>
<dbReference type="Pfam" id="PF00106">
    <property type="entry name" value="adh_short"/>
    <property type="match status" value="1"/>
</dbReference>
<evidence type="ECO:0000259" key="3">
    <source>
        <dbReference type="SMART" id="SM00822"/>
    </source>
</evidence>
<dbReference type="RefSeq" id="WP_153750478.1">
    <property type="nucleotide sequence ID" value="NZ_WJPM01000001.1"/>
</dbReference>
<reference evidence="5" key="2">
    <citation type="journal article" date="2020" name="Plant Dis.">
        <title>A Grain Rot of Rice in Iran Caused by a Xanthomonas Strain Closely Related to X. sacchari.</title>
        <authorList>
            <person name="Mirghasempour S.A."/>
            <person name="Huang S."/>
            <person name="Studholme D.J."/>
            <person name="Brady C.L."/>
        </authorList>
    </citation>
    <scope>NUCLEOTIDE SEQUENCE</scope>
    <source>
        <strain evidence="5">SAM114</strain>
    </source>
</reference>
<dbReference type="InterPro" id="IPR057313">
    <property type="entry name" value="Maqu_2507-like"/>
</dbReference>
<dbReference type="InterPro" id="IPR020904">
    <property type="entry name" value="Sc_DH/Rdtase_CS"/>
</dbReference>
<dbReference type="EMBL" id="WJPN01000001">
    <property type="protein sequence ID" value="MRG99077.1"/>
    <property type="molecule type" value="Genomic_DNA"/>
</dbReference>
<dbReference type="PROSITE" id="PS00061">
    <property type="entry name" value="ADH_SHORT"/>
    <property type="match status" value="1"/>
</dbReference>
<evidence type="ECO:0000256" key="2">
    <source>
        <dbReference type="ARBA" id="ARBA00023002"/>
    </source>
</evidence>
<dbReference type="PRINTS" id="PR00080">
    <property type="entry name" value="SDRFAMILY"/>
</dbReference>
<dbReference type="GO" id="GO:0016491">
    <property type="term" value="F:oxidoreductase activity"/>
    <property type="evidence" value="ECO:0007669"/>
    <property type="project" value="UniProtKB-KW"/>
</dbReference>
<dbReference type="PANTHER" id="PTHR44196">
    <property type="entry name" value="DEHYDROGENASE/REDUCTASE SDR FAMILY MEMBER 7B"/>
    <property type="match status" value="1"/>
</dbReference>
<sequence>MTYFVTGATGFIGRYLMAKLMRRKGVVHVLLRKESQRKFDALVREQGWDPKRLVVLHGDVGAAYCGLTTAQRKTLHGKVKHFFHLAALYDLTAKAEDQRVANLDGTRNALELAAQLGAGIFHHTSSIAVAGLYPGIFREDMFEEAEGLDDPYLRTKHDAEALVRAETRIKWRIYRPAMVVGDSRTGAIDKIDGPYYFFPLIKKLRQLLPPWAPMLGIEGGRINLVPVDFVADAMDHIAHKPKLDGHTFHLTDPEPLRVGEVLNVFCRAGHAPEMTLRVDARMFAFVPSSIRAAVGSLPPIRRFTGMLLRDFRIPREVLKFITYPTRFDSRETERALKGSGIAVPRLEDYAWRLWDHWERHLDPDLFVDRSLKGKVRGKVVLITGGSSGIGLATAQRVAEAGAITVIVARGEQELHAARDAMNAKGGKVFAYTADLSDLADCDRLLKTVLDAHGHVDVLINNAGRSIRRSIELSYDRFHDFERTMQLNYFGSLRLIMGVLPGMTARRKGHIINVSSIGVLANSPRFSAYVASKAALDAWSRCAQGELSGKGISFTTVNMPLVKTPMIAPTKMYDSVPTLSVDEAADLMVKAIIERPSRVATRLGIFAALVNAVAPKAYEVVMNTAFELFPDSAAAKGDRKALRETKPSQEQIAFAALMRGVHW</sequence>
<dbReference type="CDD" id="cd05233">
    <property type="entry name" value="SDR_c"/>
    <property type="match status" value="1"/>
</dbReference>
<keyword evidence="2" id="KW-0560">Oxidoreductase</keyword>
<dbReference type="Proteomes" id="UP000439314">
    <property type="component" value="Unassembled WGS sequence"/>
</dbReference>
<dbReference type="SMART" id="SM00822">
    <property type="entry name" value="PKS_KR"/>
    <property type="match status" value="1"/>
</dbReference>
<dbReference type="InterPro" id="IPR002347">
    <property type="entry name" value="SDR_fam"/>
</dbReference>
<feature type="domain" description="Ketoreductase" evidence="3">
    <location>
        <begin position="378"/>
        <end position="564"/>
    </location>
</feature>
<comment type="similarity">
    <text evidence="1">Belongs to the short-chain dehydrogenases/reductases (SDR) family.</text>
</comment>
<dbReference type="CDD" id="cd05263">
    <property type="entry name" value="MupV_like_SDR_e"/>
    <property type="match status" value="1"/>
</dbReference>
<dbReference type="EMBL" id="WJPM01000001">
    <property type="protein sequence ID" value="MRH73132.1"/>
    <property type="molecule type" value="Genomic_DNA"/>
</dbReference>
<accession>A0A6N7Q5V3</accession>
<protein>
    <submittedName>
        <fullName evidence="4">SDR family oxidoreductase</fullName>
    </submittedName>
</protein>
<organism evidence="4 7">
    <name type="scientific">Xanthomonas sontii</name>
    <dbReference type="NCBI Taxonomy" id="2650745"/>
    <lineage>
        <taxon>Bacteria</taxon>
        <taxon>Pseudomonadati</taxon>
        <taxon>Pseudomonadota</taxon>
        <taxon>Gammaproteobacteria</taxon>
        <taxon>Lysobacterales</taxon>
        <taxon>Lysobacteraceae</taxon>
        <taxon>Xanthomonas</taxon>
    </lineage>
</organism>
<dbReference type="Pfam" id="PF07993">
    <property type="entry name" value="NAD_binding_4"/>
    <property type="match status" value="1"/>
</dbReference>
<dbReference type="GO" id="GO:0016020">
    <property type="term" value="C:membrane"/>
    <property type="evidence" value="ECO:0007669"/>
    <property type="project" value="TreeGrafter"/>
</dbReference>
<evidence type="ECO:0000256" key="1">
    <source>
        <dbReference type="ARBA" id="ARBA00006484"/>
    </source>
</evidence>
<dbReference type="InterPro" id="IPR036291">
    <property type="entry name" value="NAD(P)-bd_dom_sf"/>
</dbReference>
<name>A0A6N7Q5V3_9XANT</name>
<evidence type="ECO:0000313" key="7">
    <source>
        <dbReference type="Proteomes" id="UP000439314"/>
    </source>
</evidence>
<proteinExistence type="inferred from homology"/>